<gene>
    <name evidence="1" type="ORF">LTR24_010396</name>
</gene>
<accession>A0ABR0JUA7</accession>
<evidence type="ECO:0000313" key="1">
    <source>
        <dbReference type="EMBL" id="KAK5072357.1"/>
    </source>
</evidence>
<sequence length="264" mass="29399">MADEQWTQFSDAPTPAFYVDSQGVEHSFRSSSATPSVSCAKRLTFVPLTKWDRNATYDEVPPTSIHYSIECKVMVNKKVIFKETEPDIVLDPASYWRLLLRERDLTKQFNETKVNWSVIEKQLTAWSDLFGKGKKLRVNICMRYVEDGAVHGIANTRARNTTSGRSATQGGLAECAARLDTEQAVTGQPSAWRTAYSETRCPRPPNCDIGAHYWYDSATRRGILLAYTTDLHINHGGAASAGSHVTPINVSIPQAALWITFLGP</sequence>
<dbReference type="Proteomes" id="UP001345013">
    <property type="component" value="Unassembled WGS sequence"/>
</dbReference>
<organism evidence="1 2">
    <name type="scientific">Lithohypha guttulata</name>
    <dbReference type="NCBI Taxonomy" id="1690604"/>
    <lineage>
        <taxon>Eukaryota</taxon>
        <taxon>Fungi</taxon>
        <taxon>Dikarya</taxon>
        <taxon>Ascomycota</taxon>
        <taxon>Pezizomycotina</taxon>
        <taxon>Eurotiomycetes</taxon>
        <taxon>Chaetothyriomycetidae</taxon>
        <taxon>Chaetothyriales</taxon>
        <taxon>Trichomeriaceae</taxon>
        <taxon>Lithohypha</taxon>
    </lineage>
</organism>
<protein>
    <submittedName>
        <fullName evidence="1">Uncharacterized protein</fullName>
    </submittedName>
</protein>
<reference evidence="1 2" key="1">
    <citation type="submission" date="2023-08" db="EMBL/GenBank/DDBJ databases">
        <title>Black Yeasts Isolated from many extreme environments.</title>
        <authorList>
            <person name="Coleine C."/>
            <person name="Stajich J.E."/>
            <person name="Selbmann L."/>
        </authorList>
    </citation>
    <scope>NUCLEOTIDE SEQUENCE [LARGE SCALE GENOMIC DNA]</scope>
    <source>
        <strain evidence="1 2">CCFEE 5885</strain>
    </source>
</reference>
<proteinExistence type="predicted"/>
<evidence type="ECO:0000313" key="2">
    <source>
        <dbReference type="Proteomes" id="UP001345013"/>
    </source>
</evidence>
<name>A0ABR0JUA7_9EURO</name>
<dbReference type="EMBL" id="JAVRRG010000322">
    <property type="protein sequence ID" value="KAK5072357.1"/>
    <property type="molecule type" value="Genomic_DNA"/>
</dbReference>
<comment type="caution">
    <text evidence="1">The sequence shown here is derived from an EMBL/GenBank/DDBJ whole genome shotgun (WGS) entry which is preliminary data.</text>
</comment>
<keyword evidence="2" id="KW-1185">Reference proteome</keyword>